<evidence type="ECO:0000313" key="3">
    <source>
        <dbReference type="Proteomes" id="UP000470876"/>
    </source>
</evidence>
<dbReference type="InterPro" id="IPR036291">
    <property type="entry name" value="NAD(P)-bd_dom_sf"/>
</dbReference>
<evidence type="ECO:0000313" key="2">
    <source>
        <dbReference type="EMBL" id="NEW54953.1"/>
    </source>
</evidence>
<keyword evidence="3" id="KW-1185">Reference proteome</keyword>
<dbReference type="Proteomes" id="UP000470876">
    <property type="component" value="Unassembled WGS sequence"/>
</dbReference>
<dbReference type="Gene3D" id="3.40.50.720">
    <property type="entry name" value="NAD(P)-binding Rossmann-like Domain"/>
    <property type="match status" value="1"/>
</dbReference>
<reference evidence="2 3" key="1">
    <citation type="submission" date="2020-01" db="EMBL/GenBank/DDBJ databases">
        <title>Genetics and antimicrobial susceptibilities of Nocardia species isolated from the soil; a comparison with species isolated from humans.</title>
        <authorList>
            <person name="Carrasco G."/>
            <person name="Monzon S."/>
            <person name="Sansegundo M."/>
            <person name="Garcia E."/>
            <person name="Garrido N."/>
            <person name="Medina M.J."/>
            <person name="Villalon P."/>
            <person name="Ramirez-Arocha A.C."/>
            <person name="Jimenez P."/>
            <person name="Cuesta I."/>
            <person name="Valdezate S."/>
        </authorList>
    </citation>
    <scope>NUCLEOTIDE SEQUENCE [LARGE SCALE GENOMIC DNA]</scope>
    <source>
        <strain evidence="2 3">CNM20110649</strain>
    </source>
</reference>
<dbReference type="PANTHER" id="PTHR48079">
    <property type="entry name" value="PROTEIN YEEZ"/>
    <property type="match status" value="1"/>
</dbReference>
<evidence type="ECO:0000259" key="1">
    <source>
        <dbReference type="Pfam" id="PF07993"/>
    </source>
</evidence>
<dbReference type="RefSeq" id="WP_163955627.1">
    <property type="nucleotide sequence ID" value="NZ_JAAGUX010000005.1"/>
</dbReference>
<comment type="caution">
    <text evidence="2">The sequence shown here is derived from an EMBL/GenBank/DDBJ whole genome shotgun (WGS) entry which is preliminary data.</text>
</comment>
<protein>
    <submittedName>
        <fullName evidence="2">NAD-dependent epimerase/dehydratase family protein</fullName>
    </submittedName>
</protein>
<dbReference type="SUPFAM" id="SSF51735">
    <property type="entry name" value="NAD(P)-binding Rossmann-fold domains"/>
    <property type="match status" value="1"/>
</dbReference>
<dbReference type="Pfam" id="PF07993">
    <property type="entry name" value="NAD_binding_4"/>
    <property type="match status" value="1"/>
</dbReference>
<gene>
    <name evidence="2" type="ORF">GV794_04610</name>
</gene>
<dbReference type="PANTHER" id="PTHR48079:SF6">
    <property type="entry name" value="NAD(P)-BINDING DOMAIN-CONTAINING PROTEIN-RELATED"/>
    <property type="match status" value="1"/>
</dbReference>
<proteinExistence type="predicted"/>
<dbReference type="InterPro" id="IPR013120">
    <property type="entry name" value="FAR_NAD-bd"/>
</dbReference>
<sequence>MTYLVTGATGFIGRFLIPELLKRADDIHVVVRPGPNSAARFEYCAREWSADDRVRPVPGDLGAPCLGIDPMWLAEHRGRIDHIFHLAVGFDEQRYRTEDGHPPDVLGRQAANGTANVAELAADLRASTLHHLSTVEVAGRFEGLFAEDMFDIGQAPATPAQRAAVEAERTVRESELNWRIYRPSIVVGHSVTGVNDRVDGPYYFFRLLRMAAQLPRLLPVLVPKLGETNMVPVDFVAKALAHLAHLPGPGGQTYHLVDPRRRGAVAALNLFADEAGAPHLVEIMPKRTLDMMLRLPGAERVLPRVGVPLDILEHSEFSCWFDCRHATAALAGSGISVPPLEAYAPVLWRYWIENWV</sequence>
<organism evidence="2 3">
    <name type="scientific">Nocardia cyriacigeorgica</name>
    <dbReference type="NCBI Taxonomy" id="135487"/>
    <lineage>
        <taxon>Bacteria</taxon>
        <taxon>Bacillati</taxon>
        <taxon>Actinomycetota</taxon>
        <taxon>Actinomycetes</taxon>
        <taxon>Mycobacteriales</taxon>
        <taxon>Nocardiaceae</taxon>
        <taxon>Nocardia</taxon>
    </lineage>
</organism>
<name>A0ABX0CEF2_9NOCA</name>
<feature type="domain" description="Thioester reductase (TE)" evidence="1">
    <location>
        <begin position="5"/>
        <end position="239"/>
    </location>
</feature>
<dbReference type="CDD" id="cd05263">
    <property type="entry name" value="MupV_like_SDR_e"/>
    <property type="match status" value="1"/>
</dbReference>
<dbReference type="InterPro" id="IPR051783">
    <property type="entry name" value="NAD(P)-dependent_oxidoreduct"/>
</dbReference>
<accession>A0ABX0CEF2</accession>
<dbReference type="EMBL" id="JAAGUX010000005">
    <property type="protein sequence ID" value="NEW54953.1"/>
    <property type="molecule type" value="Genomic_DNA"/>
</dbReference>